<keyword evidence="1" id="KW-0472">Membrane</keyword>
<accession>A0A077PJF9</accession>
<keyword evidence="3" id="KW-1185">Reference proteome</keyword>
<evidence type="ECO:0000313" key="2">
    <source>
        <dbReference type="EMBL" id="CDH21133.1"/>
    </source>
</evidence>
<dbReference type="HOGENOM" id="CLU_3105448_0_0_6"/>
<sequence>MDNILYLNKNIYDYKYPIKYDINNAIKLKIFILHNYFIYLSIYLFIYLSIY</sequence>
<reference evidence="2" key="1">
    <citation type="submission" date="2013-07" db="EMBL/GenBank/DDBJ databases">
        <title>Sub-species coevolution in mutualistic symbiosis.</title>
        <authorList>
            <person name="Murfin K."/>
            <person name="Klassen J."/>
            <person name="Lee M."/>
            <person name="Forst S."/>
            <person name="Stock P."/>
            <person name="Goodrich-Blair H."/>
        </authorList>
    </citation>
    <scope>NUCLEOTIDE SEQUENCE [LARGE SCALE GENOMIC DNA]</scope>
    <source>
        <strain evidence="2">Kraussei Quebec</strain>
    </source>
</reference>
<dbReference type="AlphaFoldDB" id="A0A077PJF9"/>
<feature type="transmembrane region" description="Helical" evidence="1">
    <location>
        <begin position="30"/>
        <end position="50"/>
    </location>
</feature>
<keyword evidence="1" id="KW-1133">Transmembrane helix</keyword>
<organism evidence="2 3">
    <name type="scientific">Xenorhabdus bovienii str. kraussei Quebec</name>
    <dbReference type="NCBI Taxonomy" id="1398203"/>
    <lineage>
        <taxon>Bacteria</taxon>
        <taxon>Pseudomonadati</taxon>
        <taxon>Pseudomonadota</taxon>
        <taxon>Gammaproteobacteria</taxon>
        <taxon>Enterobacterales</taxon>
        <taxon>Morganellaceae</taxon>
        <taxon>Xenorhabdus</taxon>
    </lineage>
</organism>
<dbReference type="Proteomes" id="UP000028500">
    <property type="component" value="Unassembled WGS sequence"/>
</dbReference>
<evidence type="ECO:0000256" key="1">
    <source>
        <dbReference type="SAM" id="Phobius"/>
    </source>
</evidence>
<proteinExistence type="predicted"/>
<protein>
    <submittedName>
        <fullName evidence="2">Uncharacterized protein</fullName>
    </submittedName>
</protein>
<gene>
    <name evidence="2" type="ORF">XBKQ1_2910018</name>
</gene>
<dbReference type="EMBL" id="CBSY010000214">
    <property type="protein sequence ID" value="CDH21133.1"/>
    <property type="molecule type" value="Genomic_DNA"/>
</dbReference>
<keyword evidence="1" id="KW-0812">Transmembrane</keyword>
<comment type="caution">
    <text evidence="2">The sequence shown here is derived from an EMBL/GenBank/DDBJ whole genome shotgun (WGS) entry which is preliminary data.</text>
</comment>
<name>A0A077PJF9_XENBV</name>
<evidence type="ECO:0000313" key="3">
    <source>
        <dbReference type="Proteomes" id="UP000028500"/>
    </source>
</evidence>